<accession>A0A9D1MF43</accession>
<reference evidence="1" key="2">
    <citation type="journal article" date="2021" name="PeerJ">
        <title>Extensive microbial diversity within the chicken gut microbiome revealed by metagenomics and culture.</title>
        <authorList>
            <person name="Gilroy R."/>
            <person name="Ravi A."/>
            <person name="Getino M."/>
            <person name="Pursley I."/>
            <person name="Horton D.L."/>
            <person name="Alikhan N.F."/>
            <person name="Baker D."/>
            <person name="Gharbi K."/>
            <person name="Hall N."/>
            <person name="Watson M."/>
            <person name="Adriaenssens E.M."/>
            <person name="Foster-Nyarko E."/>
            <person name="Jarju S."/>
            <person name="Secka A."/>
            <person name="Antonio M."/>
            <person name="Oren A."/>
            <person name="Chaudhuri R.R."/>
            <person name="La Ragione R."/>
            <person name="Hildebrand F."/>
            <person name="Pallen M.J."/>
        </authorList>
    </citation>
    <scope>NUCLEOTIDE SEQUENCE</scope>
    <source>
        <strain evidence="1">11687</strain>
    </source>
</reference>
<dbReference type="InterPro" id="IPR011951">
    <property type="entry name" value="HAD-SF_hydro_IA_YjjG/PynA"/>
</dbReference>
<sequence>MKKYNTFLVDADDTVLDFHGSSLAALKAAFKAFKKEWSEEYGTEFFAFNDMLWQKLERKELTRERLVAERFPAYLDRLGVDDVPGEEFNEKYLSYLAKHPLYLPGAEEFLSALRKAGRIYIVTNGSEKIQKSRFRIAKLETYAEAVFISETIGCDKPGKAYNDYVIAHIPGFDRARTVWIGDSLTADIKAANEAGIDCIWFNPHDKSTDGKAFPDYEADCYQEILEILQID</sequence>
<dbReference type="InterPro" id="IPR052550">
    <property type="entry name" value="Pyrimidine_5'-ntase_YjjG"/>
</dbReference>
<dbReference type="NCBIfam" id="TIGR01549">
    <property type="entry name" value="HAD-SF-IA-v1"/>
    <property type="match status" value="1"/>
</dbReference>
<organism evidence="1 2">
    <name type="scientific">Candidatus Scatosoma pullistercoris</name>
    <dbReference type="NCBI Taxonomy" id="2840934"/>
    <lineage>
        <taxon>Bacteria</taxon>
        <taxon>Bacillati</taxon>
        <taxon>Bacillota</taxon>
        <taxon>Clostridia</taxon>
        <taxon>Candidatus Scatosoma</taxon>
    </lineage>
</organism>
<dbReference type="InterPro" id="IPR036412">
    <property type="entry name" value="HAD-like_sf"/>
</dbReference>
<dbReference type="Pfam" id="PF00702">
    <property type="entry name" value="Hydrolase"/>
    <property type="match status" value="1"/>
</dbReference>
<dbReference type="PANTHER" id="PTHR47478">
    <property type="match status" value="1"/>
</dbReference>
<dbReference type="Gene3D" id="1.10.150.240">
    <property type="entry name" value="Putative phosphatase, domain 2"/>
    <property type="match status" value="1"/>
</dbReference>
<dbReference type="GO" id="GO:0008253">
    <property type="term" value="F:5'-nucleotidase activity"/>
    <property type="evidence" value="ECO:0007669"/>
    <property type="project" value="InterPro"/>
</dbReference>
<dbReference type="NCBIfam" id="TIGR02254">
    <property type="entry name" value="YjjG_YfnB"/>
    <property type="match status" value="1"/>
</dbReference>
<name>A0A9D1MF43_9FIRM</name>
<dbReference type="PANTHER" id="PTHR47478:SF1">
    <property type="entry name" value="PYRIMIDINE 5'-NUCLEOTIDASE YJJG"/>
    <property type="match status" value="1"/>
</dbReference>
<dbReference type="SUPFAM" id="SSF56784">
    <property type="entry name" value="HAD-like"/>
    <property type="match status" value="1"/>
</dbReference>
<dbReference type="Gene3D" id="3.40.50.1000">
    <property type="entry name" value="HAD superfamily/HAD-like"/>
    <property type="match status" value="1"/>
</dbReference>
<dbReference type="AlphaFoldDB" id="A0A9D1MF43"/>
<dbReference type="InterPro" id="IPR006439">
    <property type="entry name" value="HAD-SF_hydro_IA"/>
</dbReference>
<dbReference type="Proteomes" id="UP000824081">
    <property type="component" value="Unassembled WGS sequence"/>
</dbReference>
<dbReference type="SFLD" id="SFLDG01129">
    <property type="entry name" value="C1.5:_HAD__Beta-PGM__Phosphata"/>
    <property type="match status" value="1"/>
</dbReference>
<comment type="caution">
    <text evidence="1">The sequence shown here is derived from an EMBL/GenBank/DDBJ whole genome shotgun (WGS) entry which is preliminary data.</text>
</comment>
<proteinExistence type="predicted"/>
<dbReference type="EMBL" id="DVMZ01000084">
    <property type="protein sequence ID" value="HIU59086.1"/>
    <property type="molecule type" value="Genomic_DNA"/>
</dbReference>
<dbReference type="InterPro" id="IPR023198">
    <property type="entry name" value="PGP-like_dom2"/>
</dbReference>
<reference evidence="1" key="1">
    <citation type="submission" date="2020-10" db="EMBL/GenBank/DDBJ databases">
        <authorList>
            <person name="Gilroy R."/>
        </authorList>
    </citation>
    <scope>NUCLEOTIDE SEQUENCE</scope>
    <source>
        <strain evidence="1">11687</strain>
    </source>
</reference>
<gene>
    <name evidence="1" type="ORF">IAC57_03185</name>
</gene>
<dbReference type="InterPro" id="IPR023214">
    <property type="entry name" value="HAD_sf"/>
</dbReference>
<evidence type="ECO:0000313" key="1">
    <source>
        <dbReference type="EMBL" id="HIU59086.1"/>
    </source>
</evidence>
<protein>
    <submittedName>
        <fullName evidence="1">Noncanonical pyrimidine nucleotidase, YjjG family</fullName>
    </submittedName>
</protein>
<dbReference type="SFLD" id="SFLDS00003">
    <property type="entry name" value="Haloacid_Dehalogenase"/>
    <property type="match status" value="1"/>
</dbReference>
<evidence type="ECO:0000313" key="2">
    <source>
        <dbReference type="Proteomes" id="UP000824081"/>
    </source>
</evidence>